<name>A0ABW4C490_9LACO</name>
<protein>
    <submittedName>
        <fullName evidence="3">WxL domain-containing protein</fullName>
    </submittedName>
</protein>
<evidence type="ECO:0000313" key="3">
    <source>
        <dbReference type="EMBL" id="MFD1421853.1"/>
    </source>
</evidence>
<accession>A0ABW4C490</accession>
<dbReference type="RefSeq" id="WP_137633880.1">
    <property type="nucleotide sequence ID" value="NZ_BJDL01000003.1"/>
</dbReference>
<keyword evidence="4" id="KW-1185">Reference proteome</keyword>
<comment type="caution">
    <text evidence="3">The sequence shown here is derived from an EMBL/GenBank/DDBJ whole genome shotgun (WGS) entry which is preliminary data.</text>
</comment>
<gene>
    <name evidence="3" type="ORF">ACFQ5L_12975</name>
</gene>
<feature type="chain" id="PRO_5046873012" evidence="1">
    <location>
        <begin position="24"/>
        <end position="175"/>
    </location>
</feature>
<dbReference type="InterPro" id="IPR027994">
    <property type="entry name" value="WxL_dom"/>
</dbReference>
<feature type="domain" description="WxL" evidence="2">
    <location>
        <begin position="39"/>
        <end position="174"/>
    </location>
</feature>
<keyword evidence="1" id="KW-0732">Signal</keyword>
<dbReference type="Pfam" id="PF13731">
    <property type="entry name" value="WxL"/>
    <property type="match status" value="1"/>
</dbReference>
<evidence type="ECO:0000313" key="4">
    <source>
        <dbReference type="Proteomes" id="UP001597188"/>
    </source>
</evidence>
<proteinExistence type="predicted"/>
<reference evidence="4" key="1">
    <citation type="journal article" date="2019" name="Int. J. Syst. Evol. Microbiol.">
        <title>The Global Catalogue of Microorganisms (GCM) 10K type strain sequencing project: providing services to taxonomists for standard genome sequencing and annotation.</title>
        <authorList>
            <consortium name="The Broad Institute Genomics Platform"/>
            <consortium name="The Broad Institute Genome Sequencing Center for Infectious Disease"/>
            <person name="Wu L."/>
            <person name="Ma J."/>
        </authorList>
    </citation>
    <scope>NUCLEOTIDE SEQUENCE [LARGE SCALE GENOMIC DNA]</scope>
    <source>
        <strain evidence="4">CCM 8931</strain>
    </source>
</reference>
<evidence type="ECO:0000256" key="1">
    <source>
        <dbReference type="SAM" id="SignalP"/>
    </source>
</evidence>
<organism evidence="3 4">
    <name type="scientific">Lactiplantibacillus songbeiensis</name>
    <dbReference type="NCBI Taxonomy" id="2559920"/>
    <lineage>
        <taxon>Bacteria</taxon>
        <taxon>Bacillati</taxon>
        <taxon>Bacillota</taxon>
        <taxon>Bacilli</taxon>
        <taxon>Lactobacillales</taxon>
        <taxon>Lactobacillaceae</taxon>
        <taxon>Lactiplantibacillus</taxon>
    </lineage>
</organism>
<sequence>MKLRSAMIVMPLLLFLAPLTANAREETANFEITGGNTYELKEVPKIDFGSQTKDSGPGTVNNLAETNLKVFSNTGKAWKVTVSEEGFQSEGRKLIGAKLGFYSNQVNSFEAIGEAYGNEVSLGGTGVNIEVMNGETGAVGTFLLPFTNDQIKLEFPDTTPAGTYTNKLTWNMTEE</sequence>
<dbReference type="EMBL" id="JBHTOJ010000046">
    <property type="protein sequence ID" value="MFD1421853.1"/>
    <property type="molecule type" value="Genomic_DNA"/>
</dbReference>
<evidence type="ECO:0000259" key="2">
    <source>
        <dbReference type="Pfam" id="PF13731"/>
    </source>
</evidence>
<dbReference type="Proteomes" id="UP001597188">
    <property type="component" value="Unassembled WGS sequence"/>
</dbReference>
<feature type="signal peptide" evidence="1">
    <location>
        <begin position="1"/>
        <end position="23"/>
    </location>
</feature>